<dbReference type="InterPro" id="IPR022644">
    <property type="entry name" value="De-COase2_N"/>
</dbReference>
<dbReference type="PRINTS" id="PR01179">
    <property type="entry name" value="ODADCRBXLASE"/>
</dbReference>
<dbReference type="InterPro" id="IPR002986">
    <property type="entry name" value="DAP_deCOOHase_LysA"/>
</dbReference>
<sequence>MTTDGEFQVQGLPVSEIAAEFGTPLYVYDTDVLRDVYQGLRSRMHPGVDIFLSLKANPNISVIGFLGALGAGAEVSSLAELETARRAGIDPQNTIFLGPGKTRAELEACAAAGLHAVVCESLEEVEALDGLAAATGLDRLPVMLRVNPDFRTKGSGLAMGGKPRQFGIDVADVRGARRRLKGLRRVHVMGLHAYMGTRFLNHEDLVHNTREILATAESLSEETGIELRTVDFGGGFGVPYFDNETGLDLSALTEGINGVVGEFLEGRPECRLINELGRYLTARCGTYVTRALFVKESMGEQFVVADGGTNHHMAAVGVGSFVKRNFPIRSLTRYAEEPVGTYTVTGPLCTPNDVIGKRVALPPVAAGDLIGVELSGAYGPSASPGLFLSHGFPAEVMVHGGAAHLVRSRDTVEDLLGKQRLIDFRSPLTTSQGA</sequence>
<feature type="modified residue" description="N6-(pyridoxal phosphate)lysine" evidence="6">
    <location>
        <position position="55"/>
    </location>
</feature>
<dbReference type="Proteomes" id="UP000175971">
    <property type="component" value="Unassembled WGS sequence"/>
</dbReference>
<feature type="domain" description="Orn/DAP/Arg decarboxylase 2 C-terminal" evidence="8">
    <location>
        <begin position="25"/>
        <end position="376"/>
    </location>
</feature>
<evidence type="ECO:0000313" key="11">
    <source>
        <dbReference type="Proteomes" id="UP000175971"/>
    </source>
</evidence>
<name>A0A1E7M2G8_9ACTN</name>
<reference evidence="10 11" key="1">
    <citation type="journal article" date="2016" name="Front. Microbiol.">
        <title>Comparative Genomics Analysis of Streptomyces Species Reveals Their Adaptation to the Marine Environment and Their Diversity at the Genomic Level.</title>
        <authorList>
            <person name="Tian X."/>
            <person name="Zhang Z."/>
            <person name="Yang T."/>
            <person name="Chen M."/>
            <person name="Li J."/>
            <person name="Chen F."/>
            <person name="Yang J."/>
            <person name="Li W."/>
            <person name="Zhang B."/>
            <person name="Zhang Z."/>
            <person name="Wu J."/>
            <person name="Zhang C."/>
            <person name="Long L."/>
            <person name="Xiao J."/>
        </authorList>
    </citation>
    <scope>NUCLEOTIDE SEQUENCE [LARGE SCALE GENOMIC DNA]</scope>
    <source>
        <strain evidence="10 11">SCSIO M10372</strain>
    </source>
</reference>
<dbReference type="Pfam" id="PF00278">
    <property type="entry name" value="Orn_DAP_Arg_deC"/>
    <property type="match status" value="1"/>
</dbReference>
<accession>A0A1E7M2G8</accession>
<dbReference type="PRINTS" id="PR01181">
    <property type="entry name" value="DAPDCRBXLASE"/>
</dbReference>
<proteinExistence type="inferred from homology"/>
<keyword evidence="5" id="KW-0456">Lyase</keyword>
<dbReference type="InterPro" id="IPR009006">
    <property type="entry name" value="Ala_racemase/Decarboxylase_C"/>
</dbReference>
<dbReference type="GO" id="GO:0009089">
    <property type="term" value="P:lysine biosynthetic process via diaminopimelate"/>
    <property type="evidence" value="ECO:0007669"/>
    <property type="project" value="InterPro"/>
</dbReference>
<keyword evidence="4" id="KW-0028">Amino-acid biosynthesis</keyword>
<dbReference type="Pfam" id="PF02784">
    <property type="entry name" value="Orn_Arg_deC_N"/>
    <property type="match status" value="1"/>
</dbReference>
<dbReference type="PATRIC" id="fig|518642.7.peg.8938"/>
<dbReference type="GO" id="GO:0008836">
    <property type="term" value="F:diaminopimelate decarboxylase activity"/>
    <property type="evidence" value="ECO:0007669"/>
    <property type="project" value="InterPro"/>
</dbReference>
<keyword evidence="2" id="KW-0210">Decarboxylase</keyword>
<dbReference type="PANTHER" id="PTHR43727">
    <property type="entry name" value="DIAMINOPIMELATE DECARBOXYLASE"/>
    <property type="match status" value="1"/>
</dbReference>
<dbReference type="EMBL" id="LJGZ01000001">
    <property type="protein sequence ID" value="OEV22682.1"/>
    <property type="molecule type" value="Genomic_DNA"/>
</dbReference>
<evidence type="ECO:0000256" key="1">
    <source>
        <dbReference type="ARBA" id="ARBA00001933"/>
    </source>
</evidence>
<dbReference type="OrthoDB" id="9802241at2"/>
<evidence type="ECO:0000259" key="9">
    <source>
        <dbReference type="Pfam" id="PF02784"/>
    </source>
</evidence>
<dbReference type="InterPro" id="IPR022643">
    <property type="entry name" value="De-COase2_C"/>
</dbReference>
<evidence type="ECO:0000256" key="2">
    <source>
        <dbReference type="ARBA" id="ARBA00022793"/>
    </source>
</evidence>
<comment type="cofactor">
    <cofactor evidence="1 6">
        <name>pyridoxal 5'-phosphate</name>
        <dbReference type="ChEBI" id="CHEBI:597326"/>
    </cofactor>
</comment>
<keyword evidence="3 6" id="KW-0663">Pyridoxal phosphate</keyword>
<evidence type="ECO:0000256" key="6">
    <source>
        <dbReference type="PIRSR" id="PIRSR600183-50"/>
    </source>
</evidence>
<feature type="domain" description="Orn/DAP/Arg decarboxylase 2 N-terminal" evidence="9">
    <location>
        <begin position="47"/>
        <end position="282"/>
    </location>
</feature>
<dbReference type="Gene3D" id="2.40.37.10">
    <property type="entry name" value="Lyase, Ornithine Decarboxylase, Chain A, domain 1"/>
    <property type="match status" value="1"/>
</dbReference>
<evidence type="ECO:0000259" key="8">
    <source>
        <dbReference type="Pfam" id="PF00278"/>
    </source>
</evidence>
<feature type="active site" description="Proton donor" evidence="6">
    <location>
        <position position="349"/>
    </location>
</feature>
<keyword evidence="4" id="KW-0457">Lysine biosynthesis</keyword>
<comment type="similarity">
    <text evidence="7">Belongs to the Orn/Lys/Arg decarboxylase class-II family.</text>
</comment>
<dbReference type="SUPFAM" id="SSF51419">
    <property type="entry name" value="PLP-binding barrel"/>
    <property type="match status" value="1"/>
</dbReference>
<dbReference type="InterPro" id="IPR000183">
    <property type="entry name" value="Orn/DAP/Arg_de-COase"/>
</dbReference>
<dbReference type="Gene3D" id="3.20.20.10">
    <property type="entry name" value="Alanine racemase"/>
    <property type="match status" value="1"/>
</dbReference>
<comment type="caution">
    <text evidence="10">The sequence shown here is derived from an EMBL/GenBank/DDBJ whole genome shotgun (WGS) entry which is preliminary data.</text>
</comment>
<protein>
    <submittedName>
        <fullName evidence="10">Diaminopimelate decarboxylase</fullName>
    </submittedName>
</protein>
<dbReference type="PANTHER" id="PTHR43727:SF2">
    <property type="entry name" value="GROUP IV DECARBOXYLASE"/>
    <property type="match status" value="1"/>
</dbReference>
<organism evidence="10 11">
    <name type="scientific">Streptomyces nanshensis</name>
    <dbReference type="NCBI Taxonomy" id="518642"/>
    <lineage>
        <taxon>Bacteria</taxon>
        <taxon>Bacillati</taxon>
        <taxon>Actinomycetota</taxon>
        <taxon>Actinomycetes</taxon>
        <taxon>Kitasatosporales</taxon>
        <taxon>Streptomycetaceae</taxon>
        <taxon>Streptomyces</taxon>
    </lineage>
</organism>
<dbReference type="RefSeq" id="WP_070199256.1">
    <property type="nucleotide sequence ID" value="NZ_LJGZ01000001.1"/>
</dbReference>
<dbReference type="SUPFAM" id="SSF50621">
    <property type="entry name" value="Alanine racemase C-terminal domain-like"/>
    <property type="match status" value="1"/>
</dbReference>
<dbReference type="AlphaFoldDB" id="A0A1E7M2G8"/>
<evidence type="ECO:0000256" key="7">
    <source>
        <dbReference type="RuleBase" id="RU003737"/>
    </source>
</evidence>
<evidence type="ECO:0000256" key="4">
    <source>
        <dbReference type="ARBA" id="ARBA00023154"/>
    </source>
</evidence>
<dbReference type="InterPro" id="IPR029066">
    <property type="entry name" value="PLP-binding_barrel"/>
</dbReference>
<evidence type="ECO:0000256" key="5">
    <source>
        <dbReference type="ARBA" id="ARBA00023239"/>
    </source>
</evidence>
<evidence type="ECO:0000256" key="3">
    <source>
        <dbReference type="ARBA" id="ARBA00022898"/>
    </source>
</evidence>
<evidence type="ECO:0000313" key="10">
    <source>
        <dbReference type="EMBL" id="OEV22682.1"/>
    </source>
</evidence>
<keyword evidence="11" id="KW-1185">Reference proteome</keyword>
<gene>
    <name evidence="10" type="ORF">AN221_00235</name>
</gene>